<feature type="compositionally biased region" description="Polar residues" evidence="1">
    <location>
        <begin position="101"/>
        <end position="111"/>
    </location>
</feature>
<proteinExistence type="predicted"/>
<protein>
    <submittedName>
        <fullName evidence="2">KLF11 isoform 5</fullName>
    </submittedName>
</protein>
<accession>A0A2J8NM02</accession>
<name>A0A2J8NM02_PANTR</name>
<comment type="caution">
    <text evidence="2">The sequence shown here is derived from an EMBL/GenBank/DDBJ whole genome shotgun (WGS) entry which is preliminary data.</text>
</comment>
<sequence>MDICESILERKRHDSERSTCSILEQTDMEAVEALVCMSSWGQRSQKGDLLRIRPLTPVSDSGDVTTTVHMDAATPELPKDFHSLSTLCITPPQSPDLVEPSTRTPVSPQVTDSKACTATDVLQSSAVVARALSGGAERGLLGLEPVPSSPCRAKGTSVIRHTG</sequence>
<feature type="non-terminal residue" evidence="2">
    <location>
        <position position="163"/>
    </location>
</feature>
<dbReference type="EMBL" id="NBAG03000227">
    <property type="protein sequence ID" value="PNI72796.1"/>
    <property type="molecule type" value="Genomic_DNA"/>
</dbReference>
<dbReference type="AlphaFoldDB" id="A0A2J8NM02"/>
<dbReference type="Proteomes" id="UP000236370">
    <property type="component" value="Unassembled WGS sequence"/>
</dbReference>
<evidence type="ECO:0000313" key="2">
    <source>
        <dbReference type="EMBL" id="PNI72796.1"/>
    </source>
</evidence>
<evidence type="ECO:0000256" key="1">
    <source>
        <dbReference type="SAM" id="MobiDB-lite"/>
    </source>
</evidence>
<feature type="region of interest" description="Disordered" evidence="1">
    <location>
        <begin position="139"/>
        <end position="163"/>
    </location>
</feature>
<feature type="region of interest" description="Disordered" evidence="1">
    <location>
        <begin position="92"/>
        <end position="111"/>
    </location>
</feature>
<organism evidence="2 3">
    <name type="scientific">Pan troglodytes</name>
    <name type="common">Chimpanzee</name>
    <dbReference type="NCBI Taxonomy" id="9598"/>
    <lineage>
        <taxon>Eukaryota</taxon>
        <taxon>Metazoa</taxon>
        <taxon>Chordata</taxon>
        <taxon>Craniata</taxon>
        <taxon>Vertebrata</taxon>
        <taxon>Euteleostomi</taxon>
        <taxon>Mammalia</taxon>
        <taxon>Eutheria</taxon>
        <taxon>Euarchontoglires</taxon>
        <taxon>Primates</taxon>
        <taxon>Haplorrhini</taxon>
        <taxon>Catarrhini</taxon>
        <taxon>Hominidae</taxon>
        <taxon>Pan</taxon>
    </lineage>
</organism>
<reference evidence="2 3" key="1">
    <citation type="submission" date="2017-12" db="EMBL/GenBank/DDBJ databases">
        <title>High-resolution comparative analysis of great ape genomes.</title>
        <authorList>
            <person name="Pollen A."/>
            <person name="Hastie A."/>
            <person name="Hormozdiari F."/>
            <person name="Dougherty M."/>
            <person name="Liu R."/>
            <person name="Chaisson M."/>
            <person name="Hoppe E."/>
            <person name="Hill C."/>
            <person name="Pang A."/>
            <person name="Hillier L."/>
            <person name="Baker C."/>
            <person name="Armstrong J."/>
            <person name="Shendure J."/>
            <person name="Paten B."/>
            <person name="Wilson R."/>
            <person name="Chao H."/>
            <person name="Schneider V."/>
            <person name="Ventura M."/>
            <person name="Kronenberg Z."/>
            <person name="Murali S."/>
            <person name="Gordon D."/>
            <person name="Cantsilieris S."/>
            <person name="Munson K."/>
            <person name="Nelson B."/>
            <person name="Raja A."/>
            <person name="Underwood J."/>
            <person name="Diekhans M."/>
            <person name="Fiddes I."/>
            <person name="Haussler D."/>
            <person name="Eichler E."/>
        </authorList>
    </citation>
    <scope>NUCLEOTIDE SEQUENCE [LARGE SCALE GENOMIC DNA]</scope>
    <source>
        <strain evidence="2">Yerkes chimp pedigree #C0471</strain>
    </source>
</reference>
<evidence type="ECO:0000313" key="3">
    <source>
        <dbReference type="Proteomes" id="UP000236370"/>
    </source>
</evidence>
<gene>
    <name evidence="2" type="ORF">CK820_G0009822</name>
</gene>